<dbReference type="Pfam" id="PF12697">
    <property type="entry name" value="Abhydrolase_6"/>
    <property type="match status" value="1"/>
</dbReference>
<keyword evidence="4" id="KW-1133">Transmembrane helix</keyword>
<dbReference type="STRING" id="42157.A0A182DZI0"/>
<evidence type="ECO:0000313" key="7">
    <source>
        <dbReference type="Proteomes" id="UP000271087"/>
    </source>
</evidence>
<feature type="transmembrane region" description="Helical" evidence="4">
    <location>
        <begin position="36"/>
        <end position="57"/>
    </location>
</feature>
<evidence type="ECO:0000256" key="1">
    <source>
        <dbReference type="ARBA" id="ARBA00004496"/>
    </source>
</evidence>
<keyword evidence="2" id="KW-0963">Cytoplasm</keyword>
<evidence type="ECO:0000259" key="5">
    <source>
        <dbReference type="Pfam" id="PF12697"/>
    </source>
</evidence>
<evidence type="ECO:0000256" key="4">
    <source>
        <dbReference type="SAM" id="Phobius"/>
    </source>
</evidence>
<evidence type="ECO:0000256" key="3">
    <source>
        <dbReference type="ARBA" id="ARBA00037942"/>
    </source>
</evidence>
<evidence type="ECO:0000313" key="8">
    <source>
        <dbReference type="WBParaSite" id="nOo.2.0.1.t01093-RA"/>
    </source>
</evidence>
<proteinExistence type="inferred from homology"/>
<dbReference type="PANTHER" id="PTHR46197:SF3">
    <property type="entry name" value="AB HYDROLASE-1 DOMAIN-CONTAINING PROTEIN"/>
    <property type="match status" value="1"/>
</dbReference>
<protein>
    <submittedName>
        <fullName evidence="8">AB hydrolase-1 domain-containing protein</fullName>
    </submittedName>
</protein>
<dbReference type="Proteomes" id="UP000271087">
    <property type="component" value="Unassembled WGS sequence"/>
</dbReference>
<organism evidence="8">
    <name type="scientific">Onchocerca ochengi</name>
    <name type="common">Filarial nematode worm</name>
    <dbReference type="NCBI Taxonomy" id="42157"/>
    <lineage>
        <taxon>Eukaryota</taxon>
        <taxon>Metazoa</taxon>
        <taxon>Ecdysozoa</taxon>
        <taxon>Nematoda</taxon>
        <taxon>Chromadorea</taxon>
        <taxon>Rhabditida</taxon>
        <taxon>Spirurina</taxon>
        <taxon>Spiruromorpha</taxon>
        <taxon>Filarioidea</taxon>
        <taxon>Onchocercidae</taxon>
        <taxon>Onchocerca</taxon>
    </lineage>
</organism>
<name>A0A182DZI0_ONCOC</name>
<evidence type="ECO:0000256" key="2">
    <source>
        <dbReference type="ARBA" id="ARBA00022490"/>
    </source>
</evidence>
<dbReference type="GO" id="GO:0005737">
    <property type="term" value="C:cytoplasm"/>
    <property type="evidence" value="ECO:0007669"/>
    <property type="project" value="UniProtKB-SubCell"/>
</dbReference>
<feature type="domain" description="AB hydrolase-1" evidence="5">
    <location>
        <begin position="87"/>
        <end position="180"/>
    </location>
</feature>
<comment type="subcellular location">
    <subcellularLocation>
        <location evidence="1">Cytoplasm</location>
    </subcellularLocation>
</comment>
<gene>
    <name evidence="6" type="ORF">NOO_LOCUS1093</name>
</gene>
<dbReference type="InterPro" id="IPR029058">
    <property type="entry name" value="AB_hydrolase_fold"/>
</dbReference>
<dbReference type="InterPro" id="IPR000073">
    <property type="entry name" value="AB_hydrolase_1"/>
</dbReference>
<comment type="similarity">
    <text evidence="3">Belongs to the AB hydrolase superfamily. ABHD14 family.</text>
</comment>
<dbReference type="Gene3D" id="3.40.50.1820">
    <property type="entry name" value="alpha/beta hydrolase"/>
    <property type="match status" value="1"/>
</dbReference>
<dbReference type="SUPFAM" id="SSF53474">
    <property type="entry name" value="alpha/beta-Hydrolases"/>
    <property type="match status" value="1"/>
</dbReference>
<keyword evidence="4" id="KW-0812">Transmembrane</keyword>
<sequence>MDTYTHSAIRLADFQKPIPEKVLWRSKAVRPTEGNFLAGIVIIVSVWVALSFLSSRLSTESMMRQKRHEIFFRETVPPREIIYKGTILLIHGQSFSSSTWLENSTMQIFSAAGYRCLAFDMPGCGKTGGPTVPDSEKAEIIPLAMRALELENVIIIGHSMAGQYIVPLLGTSRIICVVAVALSNTNVMPATPESIRTSVLVVWGESDTSLGPSAASSLSRLPNSRLLRIPSAGHACYLSNPVAFQSACLNFFETTESFVVVPTL</sequence>
<dbReference type="EMBL" id="UYRW01000128">
    <property type="protein sequence ID" value="VDK63450.1"/>
    <property type="molecule type" value="Genomic_DNA"/>
</dbReference>
<dbReference type="WBParaSite" id="nOo.2.0.1.t01093-RA">
    <property type="protein sequence ID" value="nOo.2.0.1.t01093-RA"/>
    <property type="gene ID" value="nOo.2.0.1.g01093"/>
</dbReference>
<dbReference type="AlphaFoldDB" id="A0A182DZI0"/>
<keyword evidence="7" id="KW-1185">Reference proteome</keyword>
<evidence type="ECO:0000313" key="6">
    <source>
        <dbReference type="EMBL" id="VDK63450.1"/>
    </source>
</evidence>
<dbReference type="PANTHER" id="PTHR46197">
    <property type="entry name" value="PROTEIN ABHD14B-LIKE"/>
    <property type="match status" value="1"/>
</dbReference>
<dbReference type="OrthoDB" id="284184at2759"/>
<reference evidence="6 7" key="2">
    <citation type="submission" date="2018-08" db="EMBL/GenBank/DDBJ databases">
        <authorList>
            <person name="Laetsch R D."/>
            <person name="Stevens L."/>
            <person name="Kumar S."/>
            <person name="Blaxter L. M."/>
        </authorList>
    </citation>
    <scope>NUCLEOTIDE SEQUENCE [LARGE SCALE GENOMIC DNA]</scope>
</reference>
<accession>A0A182DZI0</accession>
<keyword evidence="4" id="KW-0472">Membrane</keyword>
<reference evidence="8" key="1">
    <citation type="submission" date="2016-06" db="UniProtKB">
        <authorList>
            <consortium name="WormBaseParasite"/>
        </authorList>
    </citation>
    <scope>IDENTIFICATION</scope>
</reference>